<feature type="region of interest" description="Disordered" evidence="1">
    <location>
        <begin position="534"/>
        <end position="596"/>
    </location>
</feature>
<dbReference type="GeneID" id="94289936"/>
<keyword evidence="3" id="KW-1185">Reference proteome</keyword>
<evidence type="ECO:0000313" key="3">
    <source>
        <dbReference type="Proteomes" id="UP000674318"/>
    </source>
</evidence>
<reference evidence="2 3" key="1">
    <citation type="submission" date="2021-02" db="EMBL/GenBank/DDBJ databases">
        <title>Porcisia hertigi Genome sequencing and assembly.</title>
        <authorList>
            <person name="Almutairi H."/>
            <person name="Gatherer D."/>
        </authorList>
    </citation>
    <scope>NUCLEOTIDE SEQUENCE [LARGE SCALE GENOMIC DNA]</scope>
    <source>
        <strain evidence="2 3">C119</strain>
    </source>
</reference>
<feature type="region of interest" description="Disordered" evidence="1">
    <location>
        <begin position="363"/>
        <end position="385"/>
    </location>
</feature>
<comment type="caution">
    <text evidence="2">The sequence shown here is derived from an EMBL/GenBank/DDBJ whole genome shotgun (WGS) entry which is preliminary data.</text>
</comment>
<dbReference type="Gene3D" id="2.40.50.140">
    <property type="entry name" value="Nucleic acid-binding proteins"/>
    <property type="match status" value="1"/>
</dbReference>
<dbReference type="EMBL" id="JAFJZO010000031">
    <property type="protein sequence ID" value="KAG5497597.1"/>
    <property type="molecule type" value="Genomic_DNA"/>
</dbReference>
<dbReference type="AlphaFoldDB" id="A0A836I3L6"/>
<name>A0A836I3L6_9TRYP</name>
<protein>
    <submittedName>
        <fullName evidence="2">Uncharacterized protein</fullName>
    </submittedName>
</protein>
<dbReference type="RefSeq" id="XP_067755065.1">
    <property type="nucleotide sequence ID" value="XM_067899859.1"/>
</dbReference>
<gene>
    <name evidence="2" type="ORF">JKF63_03862</name>
</gene>
<sequence>MYWMPVISSAASQGAPSTASSQTSGVTTSTKNLVAQASTPSSSSGAPIACGMPAMMQLSMAASGSQPSDTHTLISFPSQQTPVAHAAEGAGMAASFVPAMINSNQQHFLSFPDAAAPFNSMTPSFAFATGSPVMAAPGAPVTLTASGAPIGSYPSAIYPSSTVGGLVNNMPAASIAACQAGSVSGTPQPPSLASVCNDTLRSYTSFPPSAQIVPQLYPGAVPCYSAPGCVTPAGSFLFQAPAVTSTTNLPPPPQYNSITNPRASGSRSFLYDFSGASVASKPAACSQSAPVVRNGDAGKGYEAGVYYEGRVKRFNPIRGYGFVSAMYKLIPLENPTVTRSTEEAMSLSTNERQVNTPIEKPLNISATTNADEEAESSSRISASDEPSVGVKDLEVVYIRGVPHTRHPVTMGDIFVHYHCLQRTSNEADTATNEGLVNLPVGSRVQFKAEVFVPAELMEKATDSKEAAEMLNKLGIPIEYNPNLLSGAIAATKGWGYQAIDVHLLPPQGPPPILPGEADRAGAAQNASSVNTPSKFLKPCFPSANETSLRNGADDGKEMSSDNNKISNTASRGVSSAHLRSQRPTIHIPVEKDDVTPPPSFEAATAGMGYVMAPPNATMYMTNYVLGHYI</sequence>
<dbReference type="InterPro" id="IPR012340">
    <property type="entry name" value="NA-bd_OB-fold"/>
</dbReference>
<organism evidence="2 3">
    <name type="scientific">Porcisia hertigi</name>
    <dbReference type="NCBI Taxonomy" id="2761500"/>
    <lineage>
        <taxon>Eukaryota</taxon>
        <taxon>Discoba</taxon>
        <taxon>Euglenozoa</taxon>
        <taxon>Kinetoplastea</taxon>
        <taxon>Metakinetoplastina</taxon>
        <taxon>Trypanosomatida</taxon>
        <taxon>Trypanosomatidae</taxon>
        <taxon>Leishmaniinae</taxon>
        <taxon>Porcisia</taxon>
    </lineage>
</organism>
<dbReference type="KEGG" id="phet:94289936"/>
<dbReference type="Proteomes" id="UP000674318">
    <property type="component" value="Unassembled WGS sequence"/>
</dbReference>
<feature type="compositionally biased region" description="Polar residues" evidence="1">
    <location>
        <begin position="560"/>
        <end position="583"/>
    </location>
</feature>
<accession>A0A836I3L6</accession>
<dbReference type="OrthoDB" id="422005at2759"/>
<proteinExistence type="predicted"/>
<evidence type="ECO:0000256" key="1">
    <source>
        <dbReference type="SAM" id="MobiDB-lite"/>
    </source>
</evidence>
<evidence type="ECO:0000313" key="2">
    <source>
        <dbReference type="EMBL" id="KAG5497597.1"/>
    </source>
</evidence>